<dbReference type="Proteomes" id="UP000002301">
    <property type="component" value="Chromosome 1"/>
</dbReference>
<feature type="compositionally biased region" description="Polar residues" evidence="1">
    <location>
        <begin position="62"/>
        <end position="77"/>
    </location>
</feature>
<dbReference type="EMBL" id="CP000758">
    <property type="protein sequence ID" value="ABS14262.1"/>
    <property type="molecule type" value="Genomic_DNA"/>
</dbReference>
<evidence type="ECO:0000256" key="1">
    <source>
        <dbReference type="SAM" id="MobiDB-lite"/>
    </source>
</evidence>
<gene>
    <name evidence="2" type="ordered locus">Oant_1546</name>
</gene>
<dbReference type="STRING" id="439375.Oant_1546"/>
<accession>A6WZ58</accession>
<evidence type="ECO:0000313" key="3">
    <source>
        <dbReference type="Proteomes" id="UP000002301"/>
    </source>
</evidence>
<organism evidence="2 3">
    <name type="scientific">Brucella anthropi (strain ATCC 49188 / DSM 6882 / CCUG 24695 / JCM 21032 / LMG 3331 / NBRC 15819 / NCTC 12168 / Alc 37)</name>
    <name type="common">Ochrobactrum anthropi</name>
    <dbReference type="NCBI Taxonomy" id="439375"/>
    <lineage>
        <taxon>Bacteria</taxon>
        <taxon>Pseudomonadati</taxon>
        <taxon>Pseudomonadota</taxon>
        <taxon>Alphaproteobacteria</taxon>
        <taxon>Hyphomicrobiales</taxon>
        <taxon>Brucellaceae</taxon>
        <taxon>Brucella/Ochrobactrum group</taxon>
        <taxon>Brucella</taxon>
    </lineage>
</organism>
<sequence length="77" mass="8612">MSDQRYGYFRSERPDALKKITRQIILMPRWGSKTIIVKEQAILLPRVSILESDGGFGEDNGPSPSFQGSGRNEPSNS</sequence>
<evidence type="ECO:0000313" key="2">
    <source>
        <dbReference type="EMBL" id="ABS14262.1"/>
    </source>
</evidence>
<dbReference type="HOGENOM" id="CLU_2634605_0_0_5"/>
<dbReference type="KEGG" id="oan:Oant_1546"/>
<dbReference type="AlphaFoldDB" id="A6WZ58"/>
<proteinExistence type="predicted"/>
<name>A6WZ58_BRUA4</name>
<keyword evidence="3" id="KW-1185">Reference proteome</keyword>
<reference evidence="2 3" key="1">
    <citation type="journal article" date="2011" name="J. Bacteriol.">
        <title>Genome of Ochrobactrum anthropi ATCC 49188 T, a versatile opportunistic pathogen and symbiont of several eukaryotic hosts.</title>
        <authorList>
            <person name="Chain P.S."/>
            <person name="Lang D.M."/>
            <person name="Comerci D.J."/>
            <person name="Malfatti S.A."/>
            <person name="Vergez L.M."/>
            <person name="Shin M."/>
            <person name="Ugalde R.A."/>
            <person name="Garcia E."/>
            <person name="Tolmasky M.E."/>
        </authorList>
    </citation>
    <scope>NUCLEOTIDE SEQUENCE [LARGE SCALE GENOMIC DNA]</scope>
    <source>
        <strain evidence="3">ATCC 49188 / DSM 6882 / CCUG 24695 / JCM 21032 / LMG 3331 / NBRC 15819 / NCTC 12168 / Alc 37</strain>
    </source>
</reference>
<feature type="region of interest" description="Disordered" evidence="1">
    <location>
        <begin position="53"/>
        <end position="77"/>
    </location>
</feature>
<protein>
    <submittedName>
        <fullName evidence="2">Uncharacterized protein</fullName>
    </submittedName>
</protein>